<comment type="pathway">
    <text evidence="2 14">Amino-acid biosynthesis; L-valine biosynthesis; L-valine from pyruvate: step 1/4.</text>
</comment>
<dbReference type="SUPFAM" id="SSF52467">
    <property type="entry name" value="DHS-like NAD/FAD-binding domain"/>
    <property type="match status" value="1"/>
</dbReference>
<organism evidence="18 19">
    <name type="scientific">Desulfotomaculum copahuensis</name>
    <dbReference type="NCBI Taxonomy" id="1838280"/>
    <lineage>
        <taxon>Bacteria</taxon>
        <taxon>Bacillati</taxon>
        <taxon>Bacillota</taxon>
        <taxon>Clostridia</taxon>
        <taxon>Eubacteriales</taxon>
        <taxon>Desulfotomaculaceae</taxon>
        <taxon>Desulfotomaculum</taxon>
    </lineage>
</organism>
<evidence type="ECO:0000256" key="6">
    <source>
        <dbReference type="ARBA" id="ARBA00022630"/>
    </source>
</evidence>
<dbReference type="FunFam" id="3.40.50.970:FF:000016">
    <property type="entry name" value="Acetolactate synthase"/>
    <property type="match status" value="1"/>
</dbReference>
<comment type="cofactor">
    <cofactor evidence="14">
        <name>Mg(2+)</name>
        <dbReference type="ChEBI" id="CHEBI:18420"/>
    </cofactor>
    <text evidence="14">Binds 1 Mg(2+) ion per subunit.</text>
</comment>
<dbReference type="STRING" id="1838280.A6M21_09520"/>
<comment type="catalytic activity">
    <reaction evidence="13 14">
        <text>2 pyruvate + H(+) = (2S)-2-acetolactate + CO2</text>
        <dbReference type="Rhea" id="RHEA:25249"/>
        <dbReference type="ChEBI" id="CHEBI:15361"/>
        <dbReference type="ChEBI" id="CHEBI:15378"/>
        <dbReference type="ChEBI" id="CHEBI:16526"/>
        <dbReference type="ChEBI" id="CHEBI:58476"/>
        <dbReference type="EC" id="2.2.1.6"/>
    </reaction>
</comment>
<dbReference type="InterPro" id="IPR029035">
    <property type="entry name" value="DHS-like_NAD/FAD-binding_dom"/>
</dbReference>
<dbReference type="GO" id="GO:0050660">
    <property type="term" value="F:flavin adenine dinucleotide binding"/>
    <property type="evidence" value="ECO:0007669"/>
    <property type="project" value="InterPro"/>
</dbReference>
<keyword evidence="7 14" id="KW-0808">Transferase</keyword>
<dbReference type="InterPro" id="IPR029061">
    <property type="entry name" value="THDP-binding"/>
</dbReference>
<dbReference type="InterPro" id="IPR012000">
    <property type="entry name" value="Thiamin_PyroP_enz_cen_dom"/>
</dbReference>
<comment type="similarity">
    <text evidence="3 14">Belongs to the TPP enzyme family.</text>
</comment>
<dbReference type="GO" id="GO:0030976">
    <property type="term" value="F:thiamine pyrophosphate binding"/>
    <property type="evidence" value="ECO:0007669"/>
    <property type="project" value="UniProtKB-UniRule"/>
</dbReference>
<dbReference type="RefSeq" id="WP_066667949.1">
    <property type="nucleotide sequence ID" value="NZ_LYVF01000137.1"/>
</dbReference>
<evidence type="ECO:0000313" key="19">
    <source>
        <dbReference type="Proteomes" id="UP000078532"/>
    </source>
</evidence>
<dbReference type="Pfam" id="PF02775">
    <property type="entry name" value="TPP_enzyme_C"/>
    <property type="match status" value="1"/>
</dbReference>
<dbReference type="AlphaFoldDB" id="A0A1B7LFF5"/>
<accession>A0A1B7LFF5</accession>
<keyword evidence="8 14" id="KW-0479">Metal-binding</keyword>
<dbReference type="GO" id="GO:0009097">
    <property type="term" value="P:isoleucine biosynthetic process"/>
    <property type="evidence" value="ECO:0007669"/>
    <property type="project" value="UniProtKB-UniPathway"/>
</dbReference>
<dbReference type="GO" id="GO:0000287">
    <property type="term" value="F:magnesium ion binding"/>
    <property type="evidence" value="ECO:0007669"/>
    <property type="project" value="UniProtKB-UniRule"/>
</dbReference>
<evidence type="ECO:0000256" key="4">
    <source>
        <dbReference type="ARBA" id="ARBA00013145"/>
    </source>
</evidence>
<feature type="domain" description="Thiamine pyrophosphate enzyme central" evidence="15">
    <location>
        <begin position="193"/>
        <end position="328"/>
    </location>
</feature>
<keyword evidence="12 14" id="KW-0100">Branched-chain amino acid biosynthesis</keyword>
<evidence type="ECO:0000256" key="12">
    <source>
        <dbReference type="ARBA" id="ARBA00023304"/>
    </source>
</evidence>
<dbReference type="GO" id="GO:0005948">
    <property type="term" value="C:acetolactate synthase complex"/>
    <property type="evidence" value="ECO:0007669"/>
    <property type="project" value="TreeGrafter"/>
</dbReference>
<keyword evidence="19" id="KW-1185">Reference proteome</keyword>
<evidence type="ECO:0000259" key="16">
    <source>
        <dbReference type="Pfam" id="PF02775"/>
    </source>
</evidence>
<dbReference type="EC" id="2.2.1.6" evidence="4 14"/>
<dbReference type="FunFam" id="3.40.50.970:FF:000007">
    <property type="entry name" value="Acetolactate synthase"/>
    <property type="match status" value="1"/>
</dbReference>
<dbReference type="GO" id="GO:0003984">
    <property type="term" value="F:acetolactate synthase activity"/>
    <property type="evidence" value="ECO:0007669"/>
    <property type="project" value="UniProtKB-EC"/>
</dbReference>
<dbReference type="EMBL" id="LYVF01000137">
    <property type="protein sequence ID" value="OAT82370.1"/>
    <property type="molecule type" value="Genomic_DNA"/>
</dbReference>
<dbReference type="PANTHER" id="PTHR18968">
    <property type="entry name" value="THIAMINE PYROPHOSPHATE ENZYMES"/>
    <property type="match status" value="1"/>
</dbReference>
<evidence type="ECO:0000256" key="9">
    <source>
        <dbReference type="ARBA" id="ARBA00022827"/>
    </source>
</evidence>
<evidence type="ECO:0000256" key="13">
    <source>
        <dbReference type="ARBA" id="ARBA00048670"/>
    </source>
</evidence>
<keyword evidence="11 14" id="KW-0786">Thiamine pyrophosphate</keyword>
<dbReference type="Pfam" id="PF00205">
    <property type="entry name" value="TPP_enzyme_M"/>
    <property type="match status" value="1"/>
</dbReference>
<evidence type="ECO:0000313" key="18">
    <source>
        <dbReference type="EMBL" id="OAT82370.1"/>
    </source>
</evidence>
<feature type="domain" description="Thiamine pyrophosphate enzyme N-terminal TPP-binding" evidence="17">
    <location>
        <begin position="3"/>
        <end position="118"/>
    </location>
</feature>
<dbReference type="OrthoDB" id="4494979at2"/>
<dbReference type="InterPro" id="IPR039368">
    <property type="entry name" value="AHAS_TPP"/>
</dbReference>
<keyword evidence="9" id="KW-0274">FAD</keyword>
<sequence length="555" mass="59683">MKMKVADALIRCLELENVRIVFGYPGGAMLPVYDALYHSSGIKHVLVRHEQGAVHAADGYARASGEVGVAMATSGPGATNLVTGLANAYMDSVPLVVFTGQVPTSQVGTDAFQEVDITGITLPITKHNYLVKNPSDLPRVVKNAFHIASTGRPGPVLIDLPKDVAQTEIDFDYPETVNLRGYKPTFRGHPNQINEAARLIAAARRPVIYAGGGIINARAGGELLELAEKIAAPVTNTFMGLSGFPGDHPLFLGMLGLHGTRYANLAVTECDLLIALGARFDDRVTGRLDAFAPNAALIHVDIDPAEIGKNVRINVPIVGDVKQVLQALLPLVEKTDRAAWLARVAELKSAYPLSYGRENGLKPQYIIEELYRCTGGDAVVATDVGQHQMWVAQYYPFKRPGTLISSGGLGTMGFGLPAAVGAQLALPDRQVVLVTGDGSIQMNMQELATVREQELPLKIILLNNHALGMVRQLQEYYCEGRYMAVDFKFHPDFIALARAYGIAGYTISDSAEVAEVLTRALAEPGPVLVNCLISTEENVLPMVLQGQGIDQAVSR</sequence>
<evidence type="ECO:0000256" key="11">
    <source>
        <dbReference type="ARBA" id="ARBA00023052"/>
    </source>
</evidence>
<comment type="cofactor">
    <cofactor evidence="14">
        <name>thiamine diphosphate</name>
        <dbReference type="ChEBI" id="CHEBI:58937"/>
    </cofactor>
    <text evidence="14">Binds 1 thiamine pyrophosphate per subunit.</text>
</comment>
<evidence type="ECO:0000256" key="5">
    <source>
        <dbReference type="ARBA" id="ARBA00022605"/>
    </source>
</evidence>
<gene>
    <name evidence="18" type="ORF">A6M21_09520</name>
</gene>
<dbReference type="SUPFAM" id="SSF52518">
    <property type="entry name" value="Thiamin diphosphate-binding fold (THDP-binding)"/>
    <property type="match status" value="2"/>
</dbReference>
<dbReference type="CDD" id="cd02015">
    <property type="entry name" value="TPP_AHAS"/>
    <property type="match status" value="1"/>
</dbReference>
<feature type="domain" description="Thiamine pyrophosphate enzyme TPP-binding" evidence="16">
    <location>
        <begin position="383"/>
        <end position="531"/>
    </location>
</feature>
<keyword evidence="5 14" id="KW-0028">Amino-acid biosynthesis</keyword>
<reference evidence="18 19" key="1">
    <citation type="submission" date="2016-04" db="EMBL/GenBank/DDBJ databases">
        <authorList>
            <person name="Evans L.H."/>
            <person name="Alamgir A."/>
            <person name="Owens N."/>
            <person name="Weber N.D."/>
            <person name="Virtaneva K."/>
            <person name="Barbian K."/>
            <person name="Babar A."/>
            <person name="Rosenke K."/>
        </authorList>
    </citation>
    <scope>NUCLEOTIDE SEQUENCE [LARGE SCALE GENOMIC DNA]</scope>
    <source>
        <strain evidence="18 19">LMa1</strain>
    </source>
</reference>
<keyword evidence="10 14" id="KW-0460">Magnesium</keyword>
<comment type="pathway">
    <text evidence="1 14">Amino-acid biosynthesis; L-isoleucine biosynthesis; L-isoleucine from 2-oxobutanoate: step 1/4.</text>
</comment>
<name>A0A1B7LFF5_9FIRM</name>
<keyword evidence="6" id="KW-0285">Flavoprotein</keyword>
<dbReference type="NCBIfam" id="TIGR00118">
    <property type="entry name" value="acolac_lg"/>
    <property type="match status" value="1"/>
</dbReference>
<proteinExistence type="inferred from homology"/>
<evidence type="ECO:0000256" key="2">
    <source>
        <dbReference type="ARBA" id="ARBA00005025"/>
    </source>
</evidence>
<dbReference type="InterPro" id="IPR012001">
    <property type="entry name" value="Thiamin_PyroP_enz_TPP-bd_dom"/>
</dbReference>
<evidence type="ECO:0000256" key="7">
    <source>
        <dbReference type="ARBA" id="ARBA00022679"/>
    </source>
</evidence>
<dbReference type="InterPro" id="IPR012846">
    <property type="entry name" value="Acetolactate_synth_lsu"/>
</dbReference>
<dbReference type="Pfam" id="PF02776">
    <property type="entry name" value="TPP_enzyme_N"/>
    <property type="match status" value="1"/>
</dbReference>
<evidence type="ECO:0000256" key="14">
    <source>
        <dbReference type="RuleBase" id="RU003591"/>
    </source>
</evidence>
<comment type="caution">
    <text evidence="18">The sequence shown here is derived from an EMBL/GenBank/DDBJ whole genome shotgun (WGS) entry which is preliminary data.</text>
</comment>
<evidence type="ECO:0000256" key="3">
    <source>
        <dbReference type="ARBA" id="ARBA00007812"/>
    </source>
</evidence>
<dbReference type="Proteomes" id="UP000078532">
    <property type="component" value="Unassembled WGS sequence"/>
</dbReference>
<dbReference type="UniPathway" id="UPA00049">
    <property type="reaction ID" value="UER00059"/>
</dbReference>
<dbReference type="Gene3D" id="3.40.50.970">
    <property type="match status" value="2"/>
</dbReference>
<dbReference type="InterPro" id="IPR011766">
    <property type="entry name" value="TPP_enzyme_TPP-bd"/>
</dbReference>
<dbReference type="PROSITE" id="PS00187">
    <property type="entry name" value="TPP_ENZYMES"/>
    <property type="match status" value="1"/>
</dbReference>
<evidence type="ECO:0000256" key="8">
    <source>
        <dbReference type="ARBA" id="ARBA00022723"/>
    </source>
</evidence>
<evidence type="ECO:0000256" key="1">
    <source>
        <dbReference type="ARBA" id="ARBA00004974"/>
    </source>
</evidence>
<protein>
    <recommendedName>
        <fullName evidence="4 14">Acetolactate synthase</fullName>
        <ecNumber evidence="4 14">2.2.1.6</ecNumber>
    </recommendedName>
</protein>
<dbReference type="InterPro" id="IPR000399">
    <property type="entry name" value="TPP-bd_CS"/>
</dbReference>
<evidence type="ECO:0000256" key="10">
    <source>
        <dbReference type="ARBA" id="ARBA00022842"/>
    </source>
</evidence>
<dbReference type="CDD" id="cd07035">
    <property type="entry name" value="TPP_PYR_POX_like"/>
    <property type="match status" value="1"/>
</dbReference>
<dbReference type="InterPro" id="IPR045229">
    <property type="entry name" value="TPP_enz"/>
</dbReference>
<evidence type="ECO:0000259" key="15">
    <source>
        <dbReference type="Pfam" id="PF00205"/>
    </source>
</evidence>
<dbReference type="Gene3D" id="3.40.50.1220">
    <property type="entry name" value="TPP-binding domain"/>
    <property type="match status" value="1"/>
</dbReference>
<dbReference type="UniPathway" id="UPA00047">
    <property type="reaction ID" value="UER00055"/>
</dbReference>
<dbReference type="FunFam" id="3.40.50.1220:FF:000008">
    <property type="entry name" value="Acetolactate synthase"/>
    <property type="match status" value="1"/>
</dbReference>
<evidence type="ECO:0000259" key="17">
    <source>
        <dbReference type="Pfam" id="PF02776"/>
    </source>
</evidence>
<dbReference type="GO" id="GO:0009099">
    <property type="term" value="P:L-valine biosynthetic process"/>
    <property type="evidence" value="ECO:0007669"/>
    <property type="project" value="UniProtKB-UniPathway"/>
</dbReference>
<dbReference type="PANTHER" id="PTHR18968:SF13">
    <property type="entry name" value="ACETOLACTATE SYNTHASE CATALYTIC SUBUNIT, MITOCHONDRIAL"/>
    <property type="match status" value="1"/>
</dbReference>